<organism evidence="3 4">
    <name type="scientific">Cyclobacterium amurskyense</name>
    <dbReference type="NCBI Taxonomy" id="320787"/>
    <lineage>
        <taxon>Bacteria</taxon>
        <taxon>Pseudomonadati</taxon>
        <taxon>Bacteroidota</taxon>
        <taxon>Cytophagia</taxon>
        <taxon>Cytophagales</taxon>
        <taxon>Cyclobacteriaceae</taxon>
        <taxon>Cyclobacterium</taxon>
    </lineage>
</organism>
<name>A0A0H4PJ87_9BACT</name>
<feature type="domain" description="Uncharacterized protein YyaB-like PH" evidence="2">
    <location>
        <begin position="53"/>
        <end position="127"/>
    </location>
</feature>
<dbReference type="STRING" id="320787.CA2015_4862"/>
<evidence type="ECO:0000313" key="3">
    <source>
        <dbReference type="EMBL" id="AKP54184.1"/>
    </source>
</evidence>
<dbReference type="AlphaFoldDB" id="A0A0H4PJ87"/>
<dbReference type="RefSeq" id="WP_084011965.1">
    <property type="nucleotide sequence ID" value="NZ_CP012040.1"/>
</dbReference>
<accession>A0A0H4PJ87</accession>
<dbReference type="KEGG" id="camu:CA2015_4862"/>
<dbReference type="GO" id="GO:0030153">
    <property type="term" value="P:bacteriocin immunity"/>
    <property type="evidence" value="ECO:0007669"/>
    <property type="project" value="InterPro"/>
</dbReference>
<keyword evidence="1" id="KW-0812">Transmembrane</keyword>
<reference evidence="3 4" key="1">
    <citation type="submission" date="2015-07" db="EMBL/GenBank/DDBJ databases">
        <authorList>
            <person name="Kim K.M."/>
        </authorList>
    </citation>
    <scope>NUCLEOTIDE SEQUENCE [LARGE SCALE GENOMIC DNA]</scope>
    <source>
        <strain evidence="3 4">KCTC 12363</strain>
    </source>
</reference>
<keyword evidence="4" id="KW-1185">Reference proteome</keyword>
<evidence type="ECO:0000313" key="4">
    <source>
        <dbReference type="Proteomes" id="UP000036520"/>
    </source>
</evidence>
<dbReference type="EMBL" id="CP012040">
    <property type="protein sequence ID" value="AKP54184.1"/>
    <property type="molecule type" value="Genomic_DNA"/>
</dbReference>
<sequence length="137" mass="15762">MKIFPSKIGLELVIPIGLLFLGISYKMYLDEIWLGLVLMFLTSIFIGYLFTSMKYGIDTSDLHVYGCFGTHKKIPIKDIKKVSESYNPISSAAASMDRLEIHYNKYDSVLISPKDKKEFLTRLLKQNAKINIIYKKK</sequence>
<keyword evidence="1" id="KW-1133">Transmembrane helix</keyword>
<gene>
    <name evidence="3" type="ORF">CA2015_4862</name>
</gene>
<proteinExistence type="predicted"/>
<dbReference type="InterPro" id="IPR009589">
    <property type="entry name" value="PH_YyaB-like"/>
</dbReference>
<dbReference type="OrthoDB" id="1437824at2"/>
<protein>
    <recommendedName>
        <fullName evidence="2">Uncharacterized protein YyaB-like PH domain-containing protein</fullName>
    </recommendedName>
</protein>
<feature type="transmembrane region" description="Helical" evidence="1">
    <location>
        <begin position="32"/>
        <end position="50"/>
    </location>
</feature>
<evidence type="ECO:0000256" key="1">
    <source>
        <dbReference type="SAM" id="Phobius"/>
    </source>
</evidence>
<dbReference type="Pfam" id="PF06713">
    <property type="entry name" value="bPH_4"/>
    <property type="match status" value="1"/>
</dbReference>
<feature type="transmembrane region" description="Helical" evidence="1">
    <location>
        <begin position="7"/>
        <end position="26"/>
    </location>
</feature>
<dbReference type="Proteomes" id="UP000036520">
    <property type="component" value="Chromosome"/>
</dbReference>
<evidence type="ECO:0000259" key="2">
    <source>
        <dbReference type="Pfam" id="PF06713"/>
    </source>
</evidence>
<keyword evidence="1" id="KW-0472">Membrane</keyword>